<dbReference type="OrthoDB" id="682531at2759"/>
<keyword evidence="5" id="KW-0472">Membrane</keyword>
<name>A0A834YTI1_TETSI</name>
<dbReference type="GO" id="GO:0000785">
    <property type="term" value="C:chromatin"/>
    <property type="evidence" value="ECO:0007669"/>
    <property type="project" value="TreeGrafter"/>
</dbReference>
<evidence type="ECO:0000256" key="2">
    <source>
        <dbReference type="ARBA" id="ARBA00022771"/>
    </source>
</evidence>
<evidence type="ECO:0000256" key="3">
    <source>
        <dbReference type="ARBA" id="ARBA00022833"/>
    </source>
</evidence>
<evidence type="ECO:0000313" key="7">
    <source>
        <dbReference type="EMBL" id="KAF8395219.1"/>
    </source>
</evidence>
<keyword evidence="2 4" id="KW-0863">Zinc-finger</keyword>
<evidence type="ECO:0000256" key="4">
    <source>
        <dbReference type="PROSITE-ProRule" id="PRU00452"/>
    </source>
</evidence>
<dbReference type="GO" id="GO:0008270">
    <property type="term" value="F:zinc ion binding"/>
    <property type="evidence" value="ECO:0007669"/>
    <property type="project" value="UniProtKB-KW"/>
</dbReference>
<dbReference type="PANTHER" id="PTHR10782">
    <property type="entry name" value="ZINC FINGER MIZ DOMAIN-CONTAINING PROTEIN"/>
    <property type="match status" value="1"/>
</dbReference>
<evidence type="ECO:0000256" key="5">
    <source>
        <dbReference type="SAM" id="Phobius"/>
    </source>
</evidence>
<feature type="domain" description="SP-RING-type" evidence="6">
    <location>
        <begin position="170"/>
        <end position="284"/>
    </location>
</feature>
<comment type="caution">
    <text evidence="7">The sequence shown here is derived from an EMBL/GenBank/DDBJ whole genome shotgun (WGS) entry which is preliminary data.</text>
</comment>
<reference evidence="7 8" key="1">
    <citation type="submission" date="2020-04" db="EMBL/GenBank/DDBJ databases">
        <title>Plant Genome Project.</title>
        <authorList>
            <person name="Zhang R.-G."/>
        </authorList>
    </citation>
    <scope>NUCLEOTIDE SEQUENCE [LARGE SCALE GENOMIC DNA]</scope>
    <source>
        <strain evidence="7">YNK0</strain>
        <tissue evidence="7">Leaf</tissue>
    </source>
</reference>
<keyword evidence="5" id="KW-0812">Transmembrane</keyword>
<dbReference type="Pfam" id="PF02891">
    <property type="entry name" value="zf-MIZ"/>
    <property type="match status" value="1"/>
</dbReference>
<evidence type="ECO:0000256" key="1">
    <source>
        <dbReference type="ARBA" id="ARBA00022723"/>
    </source>
</evidence>
<proteinExistence type="predicted"/>
<feature type="transmembrane region" description="Helical" evidence="5">
    <location>
        <begin position="12"/>
        <end position="35"/>
    </location>
</feature>
<keyword evidence="1" id="KW-0479">Metal-binding</keyword>
<keyword evidence="8" id="KW-1185">Reference proteome</keyword>
<evidence type="ECO:0000313" key="8">
    <source>
        <dbReference type="Proteomes" id="UP000655225"/>
    </source>
</evidence>
<dbReference type="GO" id="GO:0061665">
    <property type="term" value="F:SUMO ligase activity"/>
    <property type="evidence" value="ECO:0007669"/>
    <property type="project" value="TreeGrafter"/>
</dbReference>
<dbReference type="PANTHER" id="PTHR10782:SF102">
    <property type="entry name" value="E3 SUMO-PROTEIN LIGASE SIZ1"/>
    <property type="match status" value="1"/>
</dbReference>
<dbReference type="Proteomes" id="UP000655225">
    <property type="component" value="Unassembled WGS sequence"/>
</dbReference>
<keyword evidence="3" id="KW-0862">Zinc</keyword>
<dbReference type="InterPro" id="IPR013083">
    <property type="entry name" value="Znf_RING/FYVE/PHD"/>
</dbReference>
<dbReference type="GO" id="GO:0016925">
    <property type="term" value="P:protein sumoylation"/>
    <property type="evidence" value="ECO:0007669"/>
    <property type="project" value="TreeGrafter"/>
</dbReference>
<dbReference type="EMBL" id="JABCRI010000013">
    <property type="protein sequence ID" value="KAF8395219.1"/>
    <property type="molecule type" value="Genomic_DNA"/>
</dbReference>
<dbReference type="PROSITE" id="PS51044">
    <property type="entry name" value="ZF_SP_RING"/>
    <property type="match status" value="1"/>
</dbReference>
<sequence>MSSKNYGFEDEAECLSIMYSMLLCGVLIGIIKFILYSINPDTTNCIFAGRTRSGKQTKEVQRMLVKTMKGTRNQLKRKMKCKVRYGSASDNLWMVEHKAYGEQKCMSRRHVNYLGRNEENDDGKNVFEEEALKEVLNMIPKELDGERFEDALARVGRCIGGGTGTENADSDSDLEVVADSITVNLRCPVSSSIYVCTQALFSTDCDASGIMSGSRIKIAGRFKPCAHMGCFDLETFVELNQRSRKATSIGFWLQWQCPICLKNYSLENLIIDPYFNRITTMVFLTLDLLNFPGFISVHDVWRQTYS</sequence>
<dbReference type="AlphaFoldDB" id="A0A834YTI1"/>
<gene>
    <name evidence="7" type="ORF">HHK36_019161</name>
</gene>
<dbReference type="InterPro" id="IPR004181">
    <property type="entry name" value="Znf_MIZ"/>
</dbReference>
<evidence type="ECO:0000259" key="6">
    <source>
        <dbReference type="PROSITE" id="PS51044"/>
    </source>
</evidence>
<keyword evidence="5" id="KW-1133">Transmembrane helix</keyword>
<protein>
    <recommendedName>
        <fullName evidence="6">SP-RING-type domain-containing protein</fullName>
    </recommendedName>
</protein>
<accession>A0A834YTI1</accession>
<dbReference type="Gene3D" id="3.30.40.10">
    <property type="entry name" value="Zinc/RING finger domain, C3HC4 (zinc finger)"/>
    <property type="match status" value="1"/>
</dbReference>
<organism evidence="7 8">
    <name type="scientific">Tetracentron sinense</name>
    <name type="common">Spur-leaf</name>
    <dbReference type="NCBI Taxonomy" id="13715"/>
    <lineage>
        <taxon>Eukaryota</taxon>
        <taxon>Viridiplantae</taxon>
        <taxon>Streptophyta</taxon>
        <taxon>Embryophyta</taxon>
        <taxon>Tracheophyta</taxon>
        <taxon>Spermatophyta</taxon>
        <taxon>Magnoliopsida</taxon>
        <taxon>Trochodendrales</taxon>
        <taxon>Trochodendraceae</taxon>
        <taxon>Tetracentron</taxon>
    </lineage>
</organism>